<evidence type="ECO:0000313" key="3">
    <source>
        <dbReference type="Proteomes" id="UP000324748"/>
    </source>
</evidence>
<dbReference type="Proteomes" id="UP000325313">
    <property type="component" value="Unassembled WGS sequence"/>
</dbReference>
<dbReference type="EMBL" id="VSWC01000170">
    <property type="protein sequence ID" value="KAA1071393.1"/>
    <property type="molecule type" value="Genomic_DNA"/>
</dbReference>
<dbReference type="PROSITE" id="PS51257">
    <property type="entry name" value="PROKAR_LIPOPROTEIN"/>
    <property type="match status" value="1"/>
</dbReference>
<evidence type="ECO:0000313" key="1">
    <source>
        <dbReference type="EMBL" id="KAA1071393.1"/>
    </source>
</evidence>
<gene>
    <name evidence="1" type="ORF">PGT21_005812</name>
    <name evidence="2" type="ORF">PGTUg99_015012</name>
</gene>
<accession>A0A5B0M590</accession>
<sequence>MKRRMVETSSCSTVRRRVCHDCLQPVGTIFACPHAEDVPVGSFWLLLVGGNFECDRDR</sequence>
<dbReference type="AlphaFoldDB" id="A0A5B0M590"/>
<organism evidence="1 3">
    <name type="scientific">Puccinia graminis f. sp. tritici</name>
    <dbReference type="NCBI Taxonomy" id="56615"/>
    <lineage>
        <taxon>Eukaryota</taxon>
        <taxon>Fungi</taxon>
        <taxon>Dikarya</taxon>
        <taxon>Basidiomycota</taxon>
        <taxon>Pucciniomycotina</taxon>
        <taxon>Pucciniomycetes</taxon>
        <taxon>Pucciniales</taxon>
        <taxon>Pucciniaceae</taxon>
        <taxon>Puccinia</taxon>
    </lineage>
</organism>
<evidence type="ECO:0000313" key="2">
    <source>
        <dbReference type="EMBL" id="KAA1123142.1"/>
    </source>
</evidence>
<keyword evidence="3" id="KW-1185">Reference proteome</keyword>
<protein>
    <submittedName>
        <fullName evidence="1">Uncharacterized protein</fullName>
    </submittedName>
</protein>
<dbReference type="EMBL" id="VDEP01000211">
    <property type="protein sequence ID" value="KAA1123142.1"/>
    <property type="molecule type" value="Genomic_DNA"/>
</dbReference>
<proteinExistence type="predicted"/>
<comment type="caution">
    <text evidence="1">The sequence shown here is derived from an EMBL/GenBank/DDBJ whole genome shotgun (WGS) entry which is preliminary data.</text>
</comment>
<reference evidence="3 4" key="1">
    <citation type="submission" date="2019-05" db="EMBL/GenBank/DDBJ databases">
        <title>Emergence of the Ug99 lineage of the wheat stem rust pathogen through somatic hybridization.</title>
        <authorList>
            <person name="Li F."/>
            <person name="Upadhyaya N.M."/>
            <person name="Sperschneider J."/>
            <person name="Matny O."/>
            <person name="Nguyen-Phuc H."/>
            <person name="Mago R."/>
            <person name="Raley C."/>
            <person name="Miller M.E."/>
            <person name="Silverstein K.A.T."/>
            <person name="Henningsen E."/>
            <person name="Hirsch C.D."/>
            <person name="Visser B."/>
            <person name="Pretorius Z.A."/>
            <person name="Steffenson B.J."/>
            <person name="Schwessinger B."/>
            <person name="Dodds P.N."/>
            <person name="Figueroa M."/>
        </authorList>
    </citation>
    <scope>NUCLEOTIDE SEQUENCE [LARGE SCALE GENOMIC DNA]</scope>
    <source>
        <strain evidence="1">21-0</strain>
        <strain evidence="2 4">Ug99</strain>
    </source>
</reference>
<evidence type="ECO:0000313" key="4">
    <source>
        <dbReference type="Proteomes" id="UP000325313"/>
    </source>
</evidence>
<name>A0A5B0M590_PUCGR</name>
<dbReference type="Proteomes" id="UP000324748">
    <property type="component" value="Unassembled WGS sequence"/>
</dbReference>